<dbReference type="InterPro" id="IPR013762">
    <property type="entry name" value="Integrase-like_cat_sf"/>
</dbReference>
<dbReference type="GO" id="GO:0015074">
    <property type="term" value="P:DNA integration"/>
    <property type="evidence" value="ECO:0007669"/>
    <property type="project" value="InterPro"/>
</dbReference>
<dbReference type="InterPro" id="IPR011010">
    <property type="entry name" value="DNA_brk_join_enz"/>
</dbReference>
<accession>A0A0B8PFD1</accession>
<dbReference type="Proteomes" id="UP000031670">
    <property type="component" value="Unassembled WGS sequence"/>
</dbReference>
<reference evidence="2 3" key="1">
    <citation type="submission" date="2015-01" db="EMBL/GenBank/DDBJ databases">
        <title>Vibrio sp. C5 JCM 19232 whole genome shotgun sequence.</title>
        <authorList>
            <person name="Sawabe T."/>
            <person name="Meirelles P."/>
            <person name="Feng G."/>
            <person name="Sayaka M."/>
            <person name="Hattori M."/>
            <person name="Ohkuma M."/>
        </authorList>
    </citation>
    <scope>NUCLEOTIDE SEQUENCE [LARGE SCALE GENOMIC DNA]</scope>
    <source>
        <strain evidence="2 3">JCM19232</strain>
    </source>
</reference>
<dbReference type="EMBL" id="BBSA01000008">
    <property type="protein sequence ID" value="GAM63332.1"/>
    <property type="molecule type" value="Genomic_DNA"/>
</dbReference>
<dbReference type="GO" id="GO:0003677">
    <property type="term" value="F:DNA binding"/>
    <property type="evidence" value="ECO:0007669"/>
    <property type="project" value="InterPro"/>
</dbReference>
<dbReference type="Gene3D" id="1.10.443.10">
    <property type="entry name" value="Intergrase catalytic core"/>
    <property type="match status" value="1"/>
</dbReference>
<protein>
    <submittedName>
        <fullName evidence="2">Putative orphan protein</fullName>
    </submittedName>
</protein>
<sequence length="866" mass="99442">MTSNNLTAADIQCYLHEMGLSPLANEHYEAVITLIAEDSQNRRTLTDESLERIRSHIKTVPSGRQRKLKNALDHILLYLQNACQWQLPEQKARVYRDHMQSWVIKIMKHANLGGALHGEYKKQDWVHKGKTLSTHELITLLSMEVAPLSMAQWIKILKRPDSIEVFEDRLTLKVHHPSKHKKQLPSFTRYSLTPTACYALHHYYKQASNGKRRIVEANLLKSINNDVNKLHVAHPLLARLYSKPINAREWHLAVQSVWHCQYGYPPELLSDMVQPTRHFAFDPVLVSDTHTRKGLRKCFEVPHIESQPKSETNVKTYWPHIALLKRLASEPRTVLKTALSNEEDFEWPIDNVLPTLLYLFIKDLIVHGGIKVKTLSRGTLANYTGIYTKLPSPLSYLDASDPVKLDAWAKQAFETQESEAYQWLVYNFLRSLSHPALTDHLDIHQFDCTTLPMNVDAYRLSTEQVHYAVHQLVDTVEGMSLQRLFSAVALLLGYYGALRRGEIVRLRIQDVVVISAHKHQFRLHITETPEGKTKNGQSRYVYVVMPSASANLLLALLKIKQTCAKDAPLLGFIGESFYSRSLRYLYPATQVLKALYGNQVRFHHLRHSGAHLLYLQGLSLACEFHDHSTPDLYTKTMLTKEVCEARFEFWLQNNDFSQMNDGILLDVIGAQLGHSHYATTRLSYLHGIEWLPEFFTPKREYSIKQLHTLIGKHRTSFLLSLPSIAKRLPANTQLNSKTTITLSDAELTDEFLLTSTGNGLPRHYVPSLPLTYTFDDNRLFDVWMNNLYYNHLKTHKPSARSRAVPTFNWQMPTLIEALMNTSVSFDAVSHFWQLTGKHRDFGLPKSNVMHCKVLVLSMCLMNALLQ</sequence>
<evidence type="ECO:0000256" key="1">
    <source>
        <dbReference type="ARBA" id="ARBA00023172"/>
    </source>
</evidence>
<proteinExistence type="predicted"/>
<gene>
    <name evidence="2" type="ORF">JCM19232_1479</name>
</gene>
<evidence type="ECO:0000313" key="2">
    <source>
        <dbReference type="EMBL" id="GAM63332.1"/>
    </source>
</evidence>
<dbReference type="GO" id="GO:0006310">
    <property type="term" value="P:DNA recombination"/>
    <property type="evidence" value="ECO:0007669"/>
    <property type="project" value="UniProtKB-KW"/>
</dbReference>
<evidence type="ECO:0000313" key="3">
    <source>
        <dbReference type="Proteomes" id="UP000031670"/>
    </source>
</evidence>
<reference evidence="2 3" key="2">
    <citation type="submission" date="2015-01" db="EMBL/GenBank/DDBJ databases">
        <authorList>
            <consortium name="NBRP consortium"/>
            <person name="Sawabe T."/>
            <person name="Meirelles P."/>
            <person name="Feng G."/>
            <person name="Sayaka M."/>
            <person name="Hattori M."/>
            <person name="Ohkuma M."/>
        </authorList>
    </citation>
    <scope>NUCLEOTIDE SEQUENCE [LARGE SCALE GENOMIC DNA]</scope>
    <source>
        <strain evidence="2 3">JCM19232</strain>
    </source>
</reference>
<comment type="caution">
    <text evidence="2">The sequence shown here is derived from an EMBL/GenBank/DDBJ whole genome shotgun (WGS) entry which is preliminary data.</text>
</comment>
<dbReference type="SUPFAM" id="SSF56349">
    <property type="entry name" value="DNA breaking-rejoining enzymes"/>
    <property type="match status" value="1"/>
</dbReference>
<dbReference type="AlphaFoldDB" id="A0A0B8PFD1"/>
<organism evidence="2 3">
    <name type="scientific">Vibrio ishigakensis</name>
    <dbReference type="NCBI Taxonomy" id="1481914"/>
    <lineage>
        <taxon>Bacteria</taxon>
        <taxon>Pseudomonadati</taxon>
        <taxon>Pseudomonadota</taxon>
        <taxon>Gammaproteobacteria</taxon>
        <taxon>Vibrionales</taxon>
        <taxon>Vibrionaceae</taxon>
        <taxon>Vibrio</taxon>
    </lineage>
</organism>
<keyword evidence="1" id="KW-0233">DNA recombination</keyword>
<name>A0A0B8PFD1_9VIBR</name>
<dbReference type="CDD" id="cd00397">
    <property type="entry name" value="DNA_BRE_C"/>
    <property type="match status" value="1"/>
</dbReference>